<feature type="transmembrane region" description="Helical" evidence="3">
    <location>
        <begin position="99"/>
        <end position="120"/>
    </location>
</feature>
<feature type="domain" description="PPM-type phosphatase" evidence="4">
    <location>
        <begin position="161"/>
        <end position="381"/>
    </location>
</feature>
<keyword evidence="6" id="KW-1185">Reference proteome</keyword>
<keyword evidence="3" id="KW-0812">Transmembrane</keyword>
<dbReference type="InterPro" id="IPR001932">
    <property type="entry name" value="PPM-type_phosphatase-like_dom"/>
</dbReference>
<evidence type="ECO:0000313" key="5">
    <source>
        <dbReference type="EMBL" id="EOR70131.1"/>
    </source>
</evidence>
<feature type="region of interest" description="Disordered" evidence="2">
    <location>
        <begin position="1"/>
        <end position="23"/>
    </location>
</feature>
<accession>A0A9P2T9E0</accession>
<comment type="caution">
    <text evidence="5">The sequence shown here is derived from an EMBL/GenBank/DDBJ whole genome shotgun (WGS) entry which is preliminary data.</text>
</comment>
<evidence type="ECO:0000256" key="1">
    <source>
        <dbReference type="ARBA" id="ARBA00022801"/>
    </source>
</evidence>
<keyword evidence="3" id="KW-0472">Membrane</keyword>
<organism evidence="5 6">
    <name type="scientific">Thermobifida fusca TM51</name>
    <dbReference type="NCBI Taxonomy" id="1169414"/>
    <lineage>
        <taxon>Bacteria</taxon>
        <taxon>Bacillati</taxon>
        <taxon>Actinomycetota</taxon>
        <taxon>Actinomycetes</taxon>
        <taxon>Streptosporangiales</taxon>
        <taxon>Nocardiopsidaceae</taxon>
        <taxon>Thermobifida</taxon>
    </lineage>
</organism>
<sequence>MRTAGAGGAVEQGRPLSAGPRRSSTLGTVVFWASLGISLVLTLSFVVGALAPLVPFLVFLPAIVATVGTLQQTAIIAGWTYLVAFMVYASRDGISGQELYGLVLAAVLAVLSIAASWYRIRSAEEEYRRRSHEEEVRQLRSTVAELQRRILRPLPARVSGLIVDGHYRPVEENQMVGGDIYEVVRTPFGVRVMIADVQGKGLPAVGTAFSVLGAFRSAAYHIKDLIQLADVLDTSVVRYNIYAKQVQEPERFVTALLLDIDDQGRVRVINCGHLPPYVVCPQYAGPAVPHDPSAPLGLGSLVPQARVIQEFSLPPEATLLLCTDGVTEARNRDGKFYPLKERLRGWRNVPAEQLIERIAADLGEFTEEDYRDDMTVLTLYRERSAAPVAEPPRQAAR</sequence>
<gene>
    <name evidence="5" type="ORF">TM51_14362</name>
</gene>
<proteinExistence type="predicted"/>
<dbReference type="PANTHER" id="PTHR43156:SF2">
    <property type="entry name" value="STAGE II SPORULATION PROTEIN E"/>
    <property type="match status" value="1"/>
</dbReference>
<dbReference type="AlphaFoldDB" id="A0A9P2T9E0"/>
<keyword evidence="1" id="KW-0378">Hydrolase</keyword>
<reference evidence="5 6" key="1">
    <citation type="journal article" date="2013" name="Genome Announc.">
        <title>Draft Genome Sequence of the Lignocellulose Decomposer Thermobifida fusca Strain TM51.</title>
        <authorList>
            <person name="Toth A."/>
            <person name="Barna T."/>
            <person name="Nagy I."/>
            <person name="Horvath B."/>
            <person name="Nagy I."/>
            <person name="Tancsics A."/>
            <person name="Kriszt B."/>
            <person name="Baka E."/>
            <person name="Fekete C."/>
            <person name="Kukolya J."/>
        </authorList>
    </citation>
    <scope>NUCLEOTIDE SEQUENCE [LARGE SCALE GENOMIC DNA]</scope>
    <source>
        <strain evidence="5 6">TM51</strain>
    </source>
</reference>
<feature type="compositionally biased region" description="Gly residues" evidence="2">
    <location>
        <begin position="1"/>
        <end position="10"/>
    </location>
</feature>
<dbReference type="EMBL" id="AOSG01000084">
    <property type="protein sequence ID" value="EOR70131.1"/>
    <property type="molecule type" value="Genomic_DNA"/>
</dbReference>
<dbReference type="InterPro" id="IPR036457">
    <property type="entry name" value="PPM-type-like_dom_sf"/>
</dbReference>
<feature type="transmembrane region" description="Helical" evidence="3">
    <location>
        <begin position="29"/>
        <end position="51"/>
    </location>
</feature>
<dbReference type="PANTHER" id="PTHR43156">
    <property type="entry name" value="STAGE II SPORULATION PROTEIN E-RELATED"/>
    <property type="match status" value="1"/>
</dbReference>
<dbReference type="Gene3D" id="3.60.40.10">
    <property type="entry name" value="PPM-type phosphatase domain"/>
    <property type="match status" value="1"/>
</dbReference>
<keyword evidence="3" id="KW-1133">Transmembrane helix</keyword>
<evidence type="ECO:0000256" key="3">
    <source>
        <dbReference type="SAM" id="Phobius"/>
    </source>
</evidence>
<evidence type="ECO:0000259" key="4">
    <source>
        <dbReference type="SMART" id="SM00331"/>
    </source>
</evidence>
<dbReference type="GO" id="GO:0016791">
    <property type="term" value="F:phosphatase activity"/>
    <property type="evidence" value="ECO:0007669"/>
    <property type="project" value="TreeGrafter"/>
</dbReference>
<evidence type="ECO:0000313" key="6">
    <source>
        <dbReference type="Proteomes" id="UP000014184"/>
    </source>
</evidence>
<dbReference type="SUPFAM" id="SSF81606">
    <property type="entry name" value="PP2C-like"/>
    <property type="match status" value="1"/>
</dbReference>
<dbReference type="Pfam" id="PF07228">
    <property type="entry name" value="SpoIIE"/>
    <property type="match status" value="1"/>
</dbReference>
<dbReference type="InterPro" id="IPR052016">
    <property type="entry name" value="Bact_Sigma-Reg"/>
</dbReference>
<dbReference type="Proteomes" id="UP000014184">
    <property type="component" value="Unassembled WGS sequence"/>
</dbReference>
<dbReference type="SMART" id="SM00331">
    <property type="entry name" value="PP2C_SIG"/>
    <property type="match status" value="1"/>
</dbReference>
<protein>
    <submittedName>
        <fullName evidence="5">Protein phosphatase 2C</fullName>
    </submittedName>
</protein>
<dbReference type="FunFam" id="3.60.40.10:FF:000058">
    <property type="entry name" value="Stage II sporulation protein E"/>
    <property type="match status" value="1"/>
</dbReference>
<dbReference type="RefSeq" id="WP_011293219.1">
    <property type="nucleotide sequence ID" value="NZ_AOSG01000084.1"/>
</dbReference>
<feature type="transmembrane region" description="Helical" evidence="3">
    <location>
        <begin position="58"/>
        <end position="87"/>
    </location>
</feature>
<evidence type="ECO:0000256" key="2">
    <source>
        <dbReference type="SAM" id="MobiDB-lite"/>
    </source>
</evidence>
<name>A0A9P2T9E0_THEFU</name>